<dbReference type="GO" id="GO:0004497">
    <property type="term" value="F:monooxygenase activity"/>
    <property type="evidence" value="ECO:0007669"/>
    <property type="project" value="InterPro"/>
</dbReference>
<gene>
    <name evidence="3" type="ORF">DES40_0474</name>
</gene>
<keyword evidence="4" id="KW-1185">Reference proteome</keyword>
<dbReference type="InterPro" id="IPR006905">
    <property type="entry name" value="Flavin_halogenase"/>
</dbReference>
<name>A0A420WJG8_9PROT</name>
<evidence type="ECO:0000256" key="1">
    <source>
        <dbReference type="PIRSR" id="PIRSR011396-1"/>
    </source>
</evidence>
<dbReference type="OrthoDB" id="5695497at2"/>
<feature type="binding site" evidence="2">
    <location>
        <position position="346"/>
    </location>
    <ligand>
        <name>L-tryptophan</name>
        <dbReference type="ChEBI" id="CHEBI:57912"/>
    </ligand>
</feature>
<reference evidence="3 4" key="1">
    <citation type="submission" date="2018-10" db="EMBL/GenBank/DDBJ databases">
        <title>Genomic Encyclopedia of Type Strains, Phase IV (KMG-IV): sequencing the most valuable type-strain genomes for metagenomic binning, comparative biology and taxonomic classification.</title>
        <authorList>
            <person name="Goeker M."/>
        </authorList>
    </citation>
    <scope>NUCLEOTIDE SEQUENCE [LARGE SCALE GENOMIC DNA]</scope>
    <source>
        <strain evidence="3 4">DSM 22008</strain>
    </source>
</reference>
<feature type="active site" evidence="1">
    <location>
        <position position="82"/>
    </location>
</feature>
<dbReference type="PIRSF" id="PIRSF011396">
    <property type="entry name" value="Trp_halogenase"/>
    <property type="match status" value="1"/>
</dbReference>
<dbReference type="AlphaFoldDB" id="A0A420WJG8"/>
<accession>A0A420WJG8</accession>
<dbReference type="GO" id="GO:0000166">
    <property type="term" value="F:nucleotide binding"/>
    <property type="evidence" value="ECO:0007669"/>
    <property type="project" value="UniProtKB-KW"/>
</dbReference>
<dbReference type="PANTHER" id="PTHR43747:SF4">
    <property type="entry name" value="FLAVIN-DEPENDENT TRYPTOPHAN HALOGENASE"/>
    <property type="match status" value="1"/>
</dbReference>
<dbReference type="InParanoid" id="A0A420WJG8"/>
<dbReference type="PANTHER" id="PTHR43747">
    <property type="entry name" value="FAD-BINDING PROTEIN"/>
    <property type="match status" value="1"/>
</dbReference>
<dbReference type="RefSeq" id="WP_121098964.1">
    <property type="nucleotide sequence ID" value="NZ_RBII01000001.1"/>
</dbReference>
<keyword evidence="2" id="KW-0285">Flavoprotein</keyword>
<keyword evidence="2" id="KW-0547">Nucleotide-binding</keyword>
<evidence type="ECO:0000313" key="3">
    <source>
        <dbReference type="EMBL" id="RKQ71163.1"/>
    </source>
</evidence>
<organism evidence="3 4">
    <name type="scientific">Litorimonas taeanensis</name>
    <dbReference type="NCBI Taxonomy" id="568099"/>
    <lineage>
        <taxon>Bacteria</taxon>
        <taxon>Pseudomonadati</taxon>
        <taxon>Pseudomonadota</taxon>
        <taxon>Alphaproteobacteria</taxon>
        <taxon>Maricaulales</taxon>
        <taxon>Robiginitomaculaceae</taxon>
    </lineage>
</organism>
<dbReference type="InterPro" id="IPR050816">
    <property type="entry name" value="Flavin-dep_Halogenase_NPB"/>
</dbReference>
<feature type="binding site" evidence="2">
    <location>
        <position position="337"/>
    </location>
    <ligand>
        <name>FAD</name>
        <dbReference type="ChEBI" id="CHEBI:57692"/>
    </ligand>
</feature>
<feature type="binding site" evidence="2">
    <location>
        <position position="350"/>
    </location>
    <ligand>
        <name>FAD</name>
        <dbReference type="ChEBI" id="CHEBI:57692"/>
    </ligand>
</feature>
<sequence>MKAPSSALNHIIIAGGGTAGWMTAAALSRLIENKQTRITLIESDAIGTVGVGEATIPPIVGFNQLLGIPEEDFIKFTNATFKLGIEFKNWYNGKDSYIHPFGSYGQDIEAIKFYQIWLKLNALGKVPNIDEFCLSAVAAYSGKFAPPSPNPNSVMSSLAYAYHFDATQYALLLRSLAESRGVKRVEGKIVDTALNSENGHITSLKLQSGDTIEGDFYIDCTGFKSLLINGALGIEFEDWSHWLPCDRAVTIAGARDSAPAPYTRATALTAGWQWRIPLQHRTGNGHVYSSQYITDDDAEKALIENLEGNPIGSARKIHFRTGRRKKFFHKNCVAIGLSAGFMEPLESTSIHLIQAGISKLIALLPDPSFNTAEAETYNNLTHMQFEQTRDFLILHYKATQRTDSDFWTYVKNMDIPDSLQMKLELFKSKGRIFRFQDELFGEDNWAAVLLGQKVMPRSWDPLVDTLDTQQLSNHLAGMHQLIRRTAEQMPDHQSYIDQLVRKTTR</sequence>
<evidence type="ECO:0000256" key="2">
    <source>
        <dbReference type="PIRSR" id="PIRSR011396-2"/>
    </source>
</evidence>
<dbReference type="EMBL" id="RBII01000001">
    <property type="protein sequence ID" value="RKQ71163.1"/>
    <property type="molecule type" value="Genomic_DNA"/>
</dbReference>
<proteinExistence type="predicted"/>
<evidence type="ECO:0000313" key="4">
    <source>
        <dbReference type="Proteomes" id="UP000282211"/>
    </source>
</evidence>
<protein>
    <submittedName>
        <fullName evidence="3">Tryptophan halogenase</fullName>
    </submittedName>
</protein>
<dbReference type="Pfam" id="PF04820">
    <property type="entry name" value="Trp_halogenase"/>
    <property type="match status" value="1"/>
</dbReference>
<dbReference type="Gene3D" id="3.50.50.60">
    <property type="entry name" value="FAD/NAD(P)-binding domain"/>
    <property type="match status" value="1"/>
</dbReference>
<feature type="binding site" evidence="2">
    <location>
        <begin position="16"/>
        <end position="19"/>
    </location>
    <ligand>
        <name>FAD</name>
        <dbReference type="ChEBI" id="CHEBI:57692"/>
    </ligand>
</feature>
<comment type="caution">
    <text evidence="3">The sequence shown here is derived from an EMBL/GenBank/DDBJ whole genome shotgun (WGS) entry which is preliminary data.</text>
</comment>
<dbReference type="SUPFAM" id="SSF51905">
    <property type="entry name" value="FAD/NAD(P)-binding domain"/>
    <property type="match status" value="1"/>
</dbReference>
<feature type="binding site" evidence="2">
    <location>
        <position position="82"/>
    </location>
    <ligand>
        <name>7-chloro-L-tryptophan</name>
        <dbReference type="ChEBI" id="CHEBI:58713"/>
    </ligand>
</feature>
<keyword evidence="2" id="KW-0274">FAD</keyword>
<dbReference type="Proteomes" id="UP000282211">
    <property type="component" value="Unassembled WGS sequence"/>
</dbReference>
<dbReference type="InterPro" id="IPR033856">
    <property type="entry name" value="Trp_halogen"/>
</dbReference>
<dbReference type="InterPro" id="IPR036188">
    <property type="entry name" value="FAD/NAD-bd_sf"/>
</dbReference>